<evidence type="ECO:0000313" key="3">
    <source>
        <dbReference type="Proteomes" id="UP000250299"/>
    </source>
</evidence>
<dbReference type="RefSeq" id="WP_110966553.1">
    <property type="nucleotide sequence ID" value="NZ_CP029693.1"/>
</dbReference>
<dbReference type="EMBL" id="CP029693">
    <property type="protein sequence ID" value="AWY42993.1"/>
    <property type="molecule type" value="Genomic_DNA"/>
</dbReference>
<proteinExistence type="predicted"/>
<dbReference type="InterPro" id="IPR007540">
    <property type="entry name" value="Fimbrial_CS1-type"/>
</dbReference>
<dbReference type="Proteomes" id="UP000250299">
    <property type="component" value="Chromosome"/>
</dbReference>
<organism evidence="2 3">
    <name type="scientific">Pseudomonas putida</name>
    <name type="common">Arthrobacter siderocapsulatus</name>
    <dbReference type="NCBI Taxonomy" id="303"/>
    <lineage>
        <taxon>Bacteria</taxon>
        <taxon>Pseudomonadati</taxon>
        <taxon>Pseudomonadota</taxon>
        <taxon>Gammaproteobacteria</taxon>
        <taxon>Pseudomonadales</taxon>
        <taxon>Pseudomonadaceae</taxon>
        <taxon>Pseudomonas</taxon>
    </lineage>
</organism>
<reference evidence="2 3" key="1">
    <citation type="submission" date="2018-05" db="EMBL/GenBank/DDBJ databases">
        <title>Whole genome sequence of Pseudomonas putida JBC17.</title>
        <authorList>
            <person name="Lee Y.H."/>
            <person name="David K."/>
        </authorList>
    </citation>
    <scope>NUCLEOTIDE SEQUENCE [LARGE SCALE GENOMIC DNA]</scope>
    <source>
        <strain evidence="2 3">JBC17</strain>
    </source>
</reference>
<dbReference type="AlphaFoldDB" id="A0A2Z4RPG7"/>
<evidence type="ECO:0000313" key="2">
    <source>
        <dbReference type="EMBL" id="AWY42993.1"/>
    </source>
</evidence>
<dbReference type="GO" id="GO:0009289">
    <property type="term" value="C:pilus"/>
    <property type="evidence" value="ECO:0007669"/>
    <property type="project" value="InterPro"/>
</dbReference>
<dbReference type="OrthoDB" id="6631372at2"/>
<protein>
    <submittedName>
        <fullName evidence="2">Adhesin</fullName>
    </submittedName>
</protein>
<keyword evidence="1" id="KW-0732">Signal</keyword>
<feature type="signal peptide" evidence="1">
    <location>
        <begin position="1"/>
        <end position="23"/>
    </location>
</feature>
<evidence type="ECO:0000256" key="1">
    <source>
        <dbReference type="SAM" id="SignalP"/>
    </source>
</evidence>
<gene>
    <name evidence="2" type="ORF">DKY63_25005</name>
</gene>
<sequence length="162" mass="18012">MFKLITTAVPIVMLALTSTCAFAIRISETFDVAVTIPTAAFHVIPTDPDWIHREQRLNWNPVTSELSPLRKQFDVKNENGSISARLYFEPYLSNGRDTDDIPLVVTFNNKRLTLDPDEVISELDGKAGKRVGLEIAAIKPVDGYKAGDYYGSVHMIFEAVAP</sequence>
<feature type="chain" id="PRO_5016340682" evidence="1">
    <location>
        <begin position="24"/>
        <end position="162"/>
    </location>
</feature>
<name>A0A2Z4RPG7_PSEPU</name>
<dbReference type="Pfam" id="PF04449">
    <property type="entry name" value="Fimbrial_CS1"/>
    <property type="match status" value="1"/>
</dbReference>
<dbReference type="Gene3D" id="2.60.40.2040">
    <property type="entry name" value="CFA/I fimbrial subunit E, pilin domain"/>
    <property type="match status" value="1"/>
</dbReference>
<accession>A0A2Z4RPG7</accession>